<reference evidence="2" key="1">
    <citation type="journal article" date="2017" name="Nat. Ecol. Evol.">
        <title>Genome expansion and lineage-specific genetic innovations in the forest pathogenic fungi Armillaria.</title>
        <authorList>
            <person name="Sipos G."/>
            <person name="Prasanna A.N."/>
            <person name="Walter M.C."/>
            <person name="O'Connor E."/>
            <person name="Balint B."/>
            <person name="Krizsan K."/>
            <person name="Kiss B."/>
            <person name="Hess J."/>
            <person name="Varga T."/>
            <person name="Slot J."/>
            <person name="Riley R."/>
            <person name="Boka B."/>
            <person name="Rigling D."/>
            <person name="Barry K."/>
            <person name="Lee J."/>
            <person name="Mihaltcheva S."/>
            <person name="LaButti K."/>
            <person name="Lipzen A."/>
            <person name="Waldron R."/>
            <person name="Moloney N.M."/>
            <person name="Sperisen C."/>
            <person name="Kredics L."/>
            <person name="Vagvoelgyi C."/>
            <person name="Patrignani A."/>
            <person name="Fitzpatrick D."/>
            <person name="Nagy I."/>
            <person name="Doyle S."/>
            <person name="Anderson J.B."/>
            <person name="Grigoriev I.V."/>
            <person name="Gueldener U."/>
            <person name="Muensterkoetter M."/>
            <person name="Nagy L.G."/>
        </authorList>
    </citation>
    <scope>NUCLEOTIDE SEQUENCE [LARGE SCALE GENOMIC DNA]</scope>
    <source>
        <strain evidence="2">Ar21-2</strain>
    </source>
</reference>
<evidence type="ECO:0000313" key="2">
    <source>
        <dbReference type="Proteomes" id="UP000217790"/>
    </source>
</evidence>
<dbReference type="Proteomes" id="UP000217790">
    <property type="component" value="Unassembled WGS sequence"/>
</dbReference>
<gene>
    <name evidence="1" type="ORF">ARMGADRAFT_1092262</name>
</gene>
<evidence type="ECO:0000313" key="1">
    <source>
        <dbReference type="EMBL" id="PBK80366.1"/>
    </source>
</evidence>
<dbReference type="AlphaFoldDB" id="A0A2H3CYJ8"/>
<proteinExistence type="predicted"/>
<sequence length="309" mass="33942">MSGVCIPRSCPARVPYTQVTTTDCVSSSRAECHLYLIRNTSVPAFALLPCDFSSSAQAVLYLDIRDDWDFDALSREAATTSTASSSRGADCDRLVGPVHATLYSDVDKRDDRNPDVLWIFLVTRRDLTSFTPTLRVRWTTSALYRSIISPLLCSANRVPPFCLWTMQYQFSFLVDDDGKVSMLPTMPLPATPTHTRSHHAKRALSIPHASAIAAPASSNADSGRLHSLTVFVVRKPTTVPVKAAKEEIDENFPSRNVPNTLDVIDPQSLGPLILDGRQRTSTLALSISLATASSPLPDLHRLSEDIFLK</sequence>
<dbReference type="InParanoid" id="A0A2H3CYJ8"/>
<dbReference type="EMBL" id="KZ293746">
    <property type="protein sequence ID" value="PBK80366.1"/>
    <property type="molecule type" value="Genomic_DNA"/>
</dbReference>
<dbReference type="STRING" id="47427.A0A2H3CYJ8"/>
<accession>A0A2H3CYJ8</accession>
<keyword evidence="2" id="KW-1185">Reference proteome</keyword>
<name>A0A2H3CYJ8_ARMGA</name>
<protein>
    <submittedName>
        <fullName evidence="1">Uncharacterized protein</fullName>
    </submittedName>
</protein>
<dbReference type="OrthoDB" id="3259156at2759"/>
<organism evidence="1 2">
    <name type="scientific">Armillaria gallica</name>
    <name type="common">Bulbous honey fungus</name>
    <name type="synonym">Armillaria bulbosa</name>
    <dbReference type="NCBI Taxonomy" id="47427"/>
    <lineage>
        <taxon>Eukaryota</taxon>
        <taxon>Fungi</taxon>
        <taxon>Dikarya</taxon>
        <taxon>Basidiomycota</taxon>
        <taxon>Agaricomycotina</taxon>
        <taxon>Agaricomycetes</taxon>
        <taxon>Agaricomycetidae</taxon>
        <taxon>Agaricales</taxon>
        <taxon>Marasmiineae</taxon>
        <taxon>Physalacriaceae</taxon>
        <taxon>Armillaria</taxon>
    </lineage>
</organism>